<dbReference type="GO" id="GO:0000902">
    <property type="term" value="P:cell morphogenesis"/>
    <property type="evidence" value="ECO:0007669"/>
    <property type="project" value="TreeGrafter"/>
</dbReference>
<reference evidence="3" key="1">
    <citation type="submission" date="2011-07" db="EMBL/GenBank/DDBJ databases">
        <authorList>
            <consortium name="Caenorhabditis brenneri Sequencing and Analysis Consortium"/>
            <person name="Wilson R.K."/>
        </authorList>
    </citation>
    <scope>NUCLEOTIDE SEQUENCE [LARGE SCALE GENOMIC DNA]</scope>
    <source>
        <strain evidence="3">PB2801</strain>
    </source>
</reference>
<dbReference type="Proteomes" id="UP000008068">
    <property type="component" value="Unassembled WGS sequence"/>
</dbReference>
<evidence type="ECO:0000313" key="3">
    <source>
        <dbReference type="Proteomes" id="UP000008068"/>
    </source>
</evidence>
<evidence type="ECO:0000313" key="2">
    <source>
        <dbReference type="EMBL" id="EGT45883.1"/>
    </source>
</evidence>
<proteinExistence type="predicted"/>
<dbReference type="PANTHER" id="PTHR36948:SF1">
    <property type="entry name" value="EGG-LAYING DEFECTIVE PROTEIN 26"/>
    <property type="match status" value="1"/>
</dbReference>
<dbReference type="AlphaFoldDB" id="G0MW41"/>
<sequence length="267" mass="30448">MDDLKRRVTSCQSQWNVASTVQLDYYTSSVGQHYAILVTKGLWYKVRLFVENEHPNCPSVPLWETMTSGEKNRVEQDDLTDMEHLTWNGVKERIDNYRKFFGEPSFNAARKIMDQSGHFQPYFIREVPKDYSSNPNKYLKRGDIIATPFVKVALHTAIYLGNGQVGHMSGHGGGKADGVARIGTLIGNFVSKGTEKIWVVVSENEIYEIYVLQQCLPLRVRTREAIAQKAEELAANRFRDGDYNILLRNCQHFVFLCATGVEYAINV</sequence>
<dbReference type="InterPro" id="IPR053372">
    <property type="entry name" value="Vulval_toroid_morpho-assoc"/>
</dbReference>
<dbReference type="Pfam" id="PF04970">
    <property type="entry name" value="LRAT"/>
    <property type="match status" value="1"/>
</dbReference>
<gene>
    <name evidence="2" type="ORF">CAEBREN_14356</name>
</gene>
<dbReference type="OrthoDB" id="6065624at2759"/>
<protein>
    <recommendedName>
        <fullName evidence="1">LRAT domain-containing protein</fullName>
    </recommendedName>
</protein>
<keyword evidence="3" id="KW-1185">Reference proteome</keyword>
<organism evidence="3">
    <name type="scientific">Caenorhabditis brenneri</name>
    <name type="common">Nematode worm</name>
    <dbReference type="NCBI Taxonomy" id="135651"/>
    <lineage>
        <taxon>Eukaryota</taxon>
        <taxon>Metazoa</taxon>
        <taxon>Ecdysozoa</taxon>
        <taxon>Nematoda</taxon>
        <taxon>Chromadorea</taxon>
        <taxon>Rhabditida</taxon>
        <taxon>Rhabditina</taxon>
        <taxon>Rhabditomorpha</taxon>
        <taxon>Rhabditoidea</taxon>
        <taxon>Rhabditidae</taxon>
        <taxon>Peloderinae</taxon>
        <taxon>Caenorhabditis</taxon>
    </lineage>
</organism>
<dbReference type="EMBL" id="GL379816">
    <property type="protein sequence ID" value="EGT45883.1"/>
    <property type="molecule type" value="Genomic_DNA"/>
</dbReference>
<name>G0MW41_CAEBE</name>
<dbReference type="PANTHER" id="PTHR36948">
    <property type="entry name" value="PROTEIN CBG04856"/>
    <property type="match status" value="1"/>
</dbReference>
<dbReference type="Gene3D" id="3.90.1720.10">
    <property type="entry name" value="endopeptidase domain like (from Nostoc punctiforme)"/>
    <property type="match status" value="1"/>
</dbReference>
<evidence type="ECO:0000259" key="1">
    <source>
        <dbReference type="PROSITE" id="PS51934"/>
    </source>
</evidence>
<accession>G0MW41</accession>
<dbReference type="HOGENOM" id="CLU_1042901_0_0_1"/>
<feature type="domain" description="LRAT" evidence="1">
    <location>
        <begin position="145"/>
        <end position="266"/>
    </location>
</feature>
<dbReference type="eggNOG" id="ENOG502TKEV">
    <property type="taxonomic scope" value="Eukaryota"/>
</dbReference>
<dbReference type="InterPro" id="IPR007053">
    <property type="entry name" value="LRAT_dom"/>
</dbReference>
<dbReference type="InParanoid" id="G0MW41"/>
<dbReference type="PROSITE" id="PS51934">
    <property type="entry name" value="LRAT"/>
    <property type="match status" value="1"/>
</dbReference>